<dbReference type="Pfam" id="PF14397">
    <property type="entry name" value="ATPgrasp_ST"/>
    <property type="match status" value="1"/>
</dbReference>
<feature type="domain" description="Alpha-L-glutamate ligase-related protein ATP-grasp" evidence="1">
    <location>
        <begin position="86"/>
        <end position="354"/>
    </location>
</feature>
<dbReference type="Proteomes" id="UP001209535">
    <property type="component" value="Unassembled WGS sequence"/>
</dbReference>
<name>A0ABT2X156_9RHOB</name>
<proteinExistence type="predicted"/>
<reference evidence="2 3" key="1">
    <citation type="submission" date="2022-10" db="EMBL/GenBank/DDBJ databases">
        <title>Defluviimonas sp. nov., isolated from ocean surface sediments.</title>
        <authorList>
            <person name="He W."/>
            <person name="Wang L."/>
            <person name="Zhang D.-F."/>
        </authorList>
    </citation>
    <scope>NUCLEOTIDE SEQUENCE [LARGE SCALE GENOMIC DNA]</scope>
    <source>
        <strain evidence="2 3">WL0024</strain>
    </source>
</reference>
<dbReference type="RefSeq" id="WP_263334367.1">
    <property type="nucleotide sequence ID" value="NZ_JAOVQO010000005.1"/>
</dbReference>
<gene>
    <name evidence="2" type="ORF">OEZ60_06515</name>
</gene>
<sequence length="380" mass="42715">MNVAESDHASYVSARDSTYKDLLIYSARKSGRSPLQIQREFGRMARSHSRLNMVEYVRNGLYDINRFTLEERDQFISNDLHWPIVHRCNKNSWVGAAEDKVVAATLLNAGGVPTPETIAVLDRSPRIYPALRKIDSVETLSNVLRDNLDEPLFCKIVDGMVSFGAFRIERCDANQIVCAGHPPMSHEQFLSEFVGGNAYIIQRELRNHSRLSAYASALGTVRMVNMVTDSGVLCPIAVIKLPQGNNIADAFWRPGNLACEIDVETGRIRTVARRGVEMEFLDDHPDNPGLMGLELPFWSKLREVNERAARIFSPIRYQSTDIAITEDGPVIVELNYGGGFDLPQYASGRGMLTREVRDFFESCGVTFDAKKKRGFFWGKS</sequence>
<organism evidence="2 3">
    <name type="scientific">Albidovulum salinarum</name>
    <dbReference type="NCBI Taxonomy" id="2984153"/>
    <lineage>
        <taxon>Bacteria</taxon>
        <taxon>Pseudomonadati</taxon>
        <taxon>Pseudomonadota</taxon>
        <taxon>Alphaproteobacteria</taxon>
        <taxon>Rhodobacterales</taxon>
        <taxon>Paracoccaceae</taxon>
        <taxon>Albidovulum</taxon>
    </lineage>
</organism>
<evidence type="ECO:0000259" key="1">
    <source>
        <dbReference type="Pfam" id="PF14397"/>
    </source>
</evidence>
<evidence type="ECO:0000313" key="2">
    <source>
        <dbReference type="EMBL" id="MCU9847656.1"/>
    </source>
</evidence>
<evidence type="ECO:0000313" key="3">
    <source>
        <dbReference type="Proteomes" id="UP001209535"/>
    </source>
</evidence>
<dbReference type="SUPFAM" id="SSF56059">
    <property type="entry name" value="Glutathione synthetase ATP-binding domain-like"/>
    <property type="match status" value="1"/>
</dbReference>
<dbReference type="InterPro" id="IPR039523">
    <property type="entry name" value="RimK-rel_E_lig_ATP-grasp"/>
</dbReference>
<protein>
    <recommendedName>
        <fullName evidence="1">Alpha-L-glutamate ligase-related protein ATP-grasp domain-containing protein</fullName>
    </recommendedName>
</protein>
<accession>A0ABT2X156</accession>
<dbReference type="EMBL" id="JAOVQO010000005">
    <property type="protein sequence ID" value="MCU9847656.1"/>
    <property type="molecule type" value="Genomic_DNA"/>
</dbReference>
<keyword evidence="3" id="KW-1185">Reference proteome</keyword>
<comment type="caution">
    <text evidence="2">The sequence shown here is derived from an EMBL/GenBank/DDBJ whole genome shotgun (WGS) entry which is preliminary data.</text>
</comment>